<reference evidence="1 2" key="1">
    <citation type="journal article" date="2024" name="Nat. Commun.">
        <title>Phylogenomics reveals the evolutionary origins of lichenization in chlorophyte algae.</title>
        <authorList>
            <person name="Puginier C."/>
            <person name="Libourel C."/>
            <person name="Otte J."/>
            <person name="Skaloud P."/>
            <person name="Haon M."/>
            <person name="Grisel S."/>
            <person name="Petersen M."/>
            <person name="Berrin J.G."/>
            <person name="Delaux P.M."/>
            <person name="Dal Grande F."/>
            <person name="Keller J."/>
        </authorList>
    </citation>
    <scope>NUCLEOTIDE SEQUENCE [LARGE SCALE GENOMIC DNA]</scope>
    <source>
        <strain evidence="1 2">SAG 216-7</strain>
    </source>
</reference>
<dbReference type="EMBL" id="JALJOT010000014">
    <property type="protein sequence ID" value="KAK9903294.1"/>
    <property type="molecule type" value="Genomic_DNA"/>
</dbReference>
<dbReference type="Proteomes" id="UP001491310">
    <property type="component" value="Unassembled WGS sequence"/>
</dbReference>
<name>A0ABR2YDK6_9CHLO</name>
<evidence type="ECO:0000313" key="2">
    <source>
        <dbReference type="Proteomes" id="UP001491310"/>
    </source>
</evidence>
<dbReference type="SUPFAM" id="SSF82153">
    <property type="entry name" value="FAS1 domain"/>
    <property type="match status" value="1"/>
</dbReference>
<proteinExistence type="predicted"/>
<accession>A0ABR2YDK6</accession>
<sequence length="227" mass="24454">MTINDMQDSMNYQTTLQHPNIRVMKQWSATGPEVVYVSSPGLPCSYIMRANIVAANSRIHIVSDVLLPSDLDLFYGSLLDSGVESGVPSLQILRNALGSQLATRTDILSGPVPALGIGADTRSVMALWEVAKAARGFSATQAAATRKLAVQSSSLGQKLQQLEEKLAHWETSTDSSMVTSFAYAGLEFGASASTFRSVCSLRRRTGKTHLGITFSQHRGGIFVAFKL</sequence>
<evidence type="ECO:0000313" key="1">
    <source>
        <dbReference type="EMBL" id="KAK9903294.1"/>
    </source>
</evidence>
<dbReference type="InterPro" id="IPR036378">
    <property type="entry name" value="FAS1_dom_sf"/>
</dbReference>
<organism evidence="1 2">
    <name type="scientific">Coccomyxa subellipsoidea</name>
    <dbReference type="NCBI Taxonomy" id="248742"/>
    <lineage>
        <taxon>Eukaryota</taxon>
        <taxon>Viridiplantae</taxon>
        <taxon>Chlorophyta</taxon>
        <taxon>core chlorophytes</taxon>
        <taxon>Trebouxiophyceae</taxon>
        <taxon>Trebouxiophyceae incertae sedis</taxon>
        <taxon>Coccomyxaceae</taxon>
        <taxon>Coccomyxa</taxon>
    </lineage>
</organism>
<protein>
    <submittedName>
        <fullName evidence="1">Uncharacterized protein</fullName>
    </submittedName>
</protein>
<comment type="caution">
    <text evidence="1">The sequence shown here is derived from an EMBL/GenBank/DDBJ whole genome shotgun (WGS) entry which is preliminary data.</text>
</comment>
<gene>
    <name evidence="1" type="ORF">WJX75_002096</name>
</gene>
<keyword evidence="2" id="KW-1185">Reference proteome</keyword>